<dbReference type="Pfam" id="PF11741">
    <property type="entry name" value="AMIN"/>
    <property type="match status" value="1"/>
</dbReference>
<protein>
    <submittedName>
        <fullName evidence="4">N-acetylmuramoyl-L-alanine amidase</fullName>
    </submittedName>
</protein>
<dbReference type="EMBL" id="JAKKUT010000002">
    <property type="protein sequence ID" value="MDG2991187.1"/>
    <property type="molecule type" value="Genomic_DNA"/>
</dbReference>
<organism evidence="4 5">
    <name type="scientific">Candidatus Synechococcus calcipolaris G9</name>
    <dbReference type="NCBI Taxonomy" id="1497997"/>
    <lineage>
        <taxon>Bacteria</taxon>
        <taxon>Bacillati</taxon>
        <taxon>Cyanobacteriota</taxon>
        <taxon>Cyanophyceae</taxon>
        <taxon>Synechococcales</taxon>
        <taxon>Synechococcaceae</taxon>
        <taxon>Synechococcus</taxon>
    </lineage>
</organism>
<feature type="region of interest" description="Disordered" evidence="2">
    <location>
        <begin position="140"/>
        <end position="159"/>
    </location>
</feature>
<feature type="region of interest" description="Disordered" evidence="2">
    <location>
        <begin position="268"/>
        <end position="287"/>
    </location>
</feature>
<evidence type="ECO:0000259" key="3">
    <source>
        <dbReference type="SMART" id="SM00646"/>
    </source>
</evidence>
<dbReference type="RefSeq" id="WP_277867067.1">
    <property type="nucleotide sequence ID" value="NZ_JAKKUT010000002.1"/>
</dbReference>
<dbReference type="PANTHER" id="PTHR30404">
    <property type="entry name" value="N-ACETYLMURAMOYL-L-ALANINE AMIDASE"/>
    <property type="match status" value="1"/>
</dbReference>
<reference evidence="4" key="2">
    <citation type="submission" date="2022-01" db="EMBL/GenBank/DDBJ databases">
        <authorList>
            <person name="Zivanovic Y."/>
            <person name="Moreira D."/>
            <person name="Lopez-Garcia P."/>
        </authorList>
    </citation>
    <scope>NUCLEOTIDE SEQUENCE</scope>
    <source>
        <strain evidence="4">G9</strain>
    </source>
</reference>
<comment type="caution">
    <text evidence="4">The sequence shown here is derived from an EMBL/GenBank/DDBJ whole genome shotgun (WGS) entry which is preliminary data.</text>
</comment>
<dbReference type="InterPro" id="IPR021731">
    <property type="entry name" value="AMIN_dom"/>
</dbReference>
<dbReference type="Gene3D" id="3.40.630.40">
    <property type="entry name" value="Zn-dependent exopeptidases"/>
    <property type="match status" value="1"/>
</dbReference>
<feature type="region of interest" description="Disordered" evidence="2">
    <location>
        <begin position="389"/>
        <end position="416"/>
    </location>
</feature>
<accession>A0ABT6F031</accession>
<reference evidence="4" key="1">
    <citation type="journal article" date="2022" name="Genome Biol. Evol.">
        <title>A New Gene Family Diagnostic for Intracellular Biomineralization of Amorphous Ca Carbonates by Cyanobacteria.</title>
        <authorList>
            <person name="Benzerara K."/>
            <person name="Duprat E."/>
            <person name="Bitard-Feildel T."/>
            <person name="Caumes G."/>
            <person name="Cassier-Chauvat C."/>
            <person name="Chauvat F."/>
            <person name="Dezi M."/>
            <person name="Diop S.I."/>
            <person name="Gaschignard G."/>
            <person name="Gorgen S."/>
            <person name="Gugger M."/>
            <person name="Lopez-Garcia P."/>
            <person name="Millet M."/>
            <person name="Skouri-Panet F."/>
            <person name="Moreira D."/>
            <person name="Callebaut I."/>
        </authorList>
    </citation>
    <scope>NUCLEOTIDE SEQUENCE</scope>
    <source>
        <strain evidence="4">G9</strain>
    </source>
</reference>
<evidence type="ECO:0000256" key="1">
    <source>
        <dbReference type="ARBA" id="ARBA00022801"/>
    </source>
</evidence>
<feature type="domain" description="MurNAc-LAA" evidence="3">
    <location>
        <begin position="483"/>
        <end position="593"/>
    </location>
</feature>
<feature type="compositionally biased region" description="Polar residues" evidence="2">
    <location>
        <begin position="393"/>
        <end position="403"/>
    </location>
</feature>
<dbReference type="Pfam" id="PF01520">
    <property type="entry name" value="Amidase_3"/>
    <property type="match status" value="1"/>
</dbReference>
<feature type="compositionally biased region" description="Low complexity" evidence="2">
    <location>
        <begin position="141"/>
        <end position="154"/>
    </location>
</feature>
<gene>
    <name evidence="4" type="ORF">L3556_09635</name>
</gene>
<dbReference type="InterPro" id="IPR002508">
    <property type="entry name" value="MurNAc-LAA_cat"/>
</dbReference>
<keyword evidence="1" id="KW-0378">Hydrolase</keyword>
<dbReference type="InterPro" id="IPR050695">
    <property type="entry name" value="N-acetylmuramoyl_amidase_3"/>
</dbReference>
<dbReference type="SMART" id="SM00646">
    <property type="entry name" value="Ami_3"/>
    <property type="match status" value="1"/>
</dbReference>
<sequence length="600" mass="65369">MAQQRQFSVMATALGAVVGALGAFLIILPAEASRLQFWRLNPTSNQIEIRTEAGVQPRAELVYGPTRLVIDLPGVVLGRPQINQNFNGPIRQVRVAQFNPQVTRIVVEYAEGYTIDPNAVQFRGFAANNWMVQLPTPQRIQAASPTPATQTPSTRSGPTELLSWRAESTGIFIATNGEKPQVASINRRNSTRIEITLDNANISNRLSNRRLELTRFSMGRVRAEMREQRGRPPRVVLTLNVDRRSPDWQVNTDVSGGFMVMPRNTTTGTAQTASATTPTPAAGQPPRATVQRIDLGGSELLIQGDRTLFYSVGWEGRAYRIRLRSAQLGNVQEPRLAAGSPLSKVEFRREDDQTVSILLTPAPGVQILNPRHINAESFIVPLQRSGAAVAANPSPTSPNTQINVPRPAAPAPGSTPVPSGRYVVVIDPGHGGRDPGAVGIGGIREKDIVLDISHKVAQYLQQQGVQVIMTRTDDREIDLAPRVSIAARARANAFVSIHANAISMSRPDVNGFETYFAPGRSSRLASAIQNSVLSSINIRDRGVRTARFYVIRNTSMDSALVETGFVTGAEDAANFQNPAWRSRMAEAIGRGIMQYLRYGG</sequence>
<proteinExistence type="predicted"/>
<evidence type="ECO:0000313" key="4">
    <source>
        <dbReference type="EMBL" id="MDG2991187.1"/>
    </source>
</evidence>
<dbReference type="Gene3D" id="2.60.40.3500">
    <property type="match status" value="1"/>
</dbReference>
<dbReference type="SUPFAM" id="SSF53187">
    <property type="entry name" value="Zn-dependent exopeptidases"/>
    <property type="match status" value="1"/>
</dbReference>
<dbReference type="PANTHER" id="PTHR30404:SF0">
    <property type="entry name" value="N-ACETYLMURAMOYL-L-ALANINE AMIDASE AMIC"/>
    <property type="match status" value="1"/>
</dbReference>
<dbReference type="CDD" id="cd02696">
    <property type="entry name" value="MurNAc-LAA"/>
    <property type="match status" value="1"/>
</dbReference>
<name>A0ABT6F031_9SYNE</name>
<dbReference type="Proteomes" id="UP001154265">
    <property type="component" value="Unassembled WGS sequence"/>
</dbReference>
<keyword evidence="5" id="KW-1185">Reference proteome</keyword>
<evidence type="ECO:0000256" key="2">
    <source>
        <dbReference type="SAM" id="MobiDB-lite"/>
    </source>
</evidence>
<evidence type="ECO:0000313" key="5">
    <source>
        <dbReference type="Proteomes" id="UP001154265"/>
    </source>
</evidence>